<feature type="transmembrane region" description="Helical" evidence="7">
    <location>
        <begin position="461"/>
        <end position="481"/>
    </location>
</feature>
<dbReference type="EMBL" id="SSFD01000180">
    <property type="protein sequence ID" value="TXH84405.1"/>
    <property type="molecule type" value="Genomic_DNA"/>
</dbReference>
<dbReference type="GO" id="GO:0005886">
    <property type="term" value="C:plasma membrane"/>
    <property type="evidence" value="ECO:0007669"/>
    <property type="project" value="TreeGrafter"/>
</dbReference>
<protein>
    <submittedName>
        <fullName evidence="10">SLC13 family permease</fullName>
    </submittedName>
    <submittedName>
        <fullName evidence="9">TrkA-C domain protein</fullName>
    </submittedName>
</protein>
<dbReference type="Pfam" id="PF02080">
    <property type="entry name" value="TrkA_C"/>
    <property type="match status" value="2"/>
</dbReference>
<feature type="transmembrane region" description="Helical" evidence="7">
    <location>
        <begin position="168"/>
        <end position="188"/>
    </location>
</feature>
<sequence>MTTAHLVLASIALLLALLAHGRVGPAVLFAAWAGGYHLLGLASQQELLASFSNPALATLILLLLVSLALERSPLLDHLSELLLKGRVGLATLRLSVFACLISAFMNNTAVVGALLGTVTSQRRHPASKLLIPLSYASILGGITTLVGTSTNLVVNSFVIDAGLPPLQMFQFAWVGIPVALACIGVMALSSRLLPANASSEAEARSTYFLEARVAAGSPMIGRSIETNRLRNLEGLFLLEIEREGRLISPVGPAEILHTGDVLVFTGEVARVQTLQRFPGLEVFGAGADALLKSNLVEVVLASSSDLANRTLREVDFRTMFDAGVVGIRRGDRRLTGQLGRIPLRVGDSLLLAAGPDFLQHRNLDRNFHILNGSGLRPKLGRMQSVAALSGFALVILVAALGWLPLFGGLLVLLAALLGSGLLTLGELRRRFPFELLVVIGSALAIAGVVERSGAAELVAGWMRAIFDGHGVHAALAGVYLITLTLTEVITNTAAAALAFPIALGTARAFGVDPMPFVMVVAYGASAGFLIPFGYQTHLMVYSAGRYRMRDFLRAGLPVSLTYSALVLLLVPLVFPLHR</sequence>
<keyword evidence="6 7" id="KW-0472">Membrane</keyword>
<feature type="transmembrane region" description="Helical" evidence="7">
    <location>
        <begin position="385"/>
        <end position="402"/>
    </location>
</feature>
<evidence type="ECO:0000313" key="11">
    <source>
        <dbReference type="Proteomes" id="UP000002186"/>
    </source>
</evidence>
<dbReference type="Pfam" id="PF03600">
    <property type="entry name" value="CitMHS"/>
    <property type="match status" value="1"/>
</dbReference>
<evidence type="ECO:0000256" key="6">
    <source>
        <dbReference type="ARBA" id="ARBA00023136"/>
    </source>
</evidence>
<dbReference type="PROSITE" id="PS51202">
    <property type="entry name" value="RCK_C"/>
    <property type="match status" value="2"/>
</dbReference>
<dbReference type="Gene3D" id="3.30.70.1450">
    <property type="entry name" value="Regulator of K+ conductance, C-terminal domain"/>
    <property type="match status" value="2"/>
</dbReference>
<dbReference type="InterPro" id="IPR051679">
    <property type="entry name" value="DASS-Related_Transporters"/>
</dbReference>
<dbReference type="KEGG" id="tmz:Tmz1t_1395"/>
<keyword evidence="11" id="KW-1185">Reference proteome</keyword>
<dbReference type="PANTHER" id="PTHR43652:SF2">
    <property type="entry name" value="BASIC AMINO ACID ANTIPORTER YFCC-RELATED"/>
    <property type="match status" value="1"/>
</dbReference>
<evidence type="ECO:0000256" key="3">
    <source>
        <dbReference type="ARBA" id="ARBA00022692"/>
    </source>
</evidence>
<proteinExistence type="predicted"/>
<evidence type="ECO:0000313" key="10">
    <source>
        <dbReference type="EMBL" id="TXH84405.1"/>
    </source>
</evidence>
<evidence type="ECO:0000256" key="2">
    <source>
        <dbReference type="ARBA" id="ARBA00022448"/>
    </source>
</evidence>
<feature type="transmembrane region" description="Helical" evidence="7">
    <location>
        <begin position="55"/>
        <end position="74"/>
    </location>
</feature>
<dbReference type="HOGENOM" id="CLU_005170_6_2_4"/>
<feature type="transmembrane region" description="Helical" evidence="7">
    <location>
        <begin position="554"/>
        <end position="574"/>
    </location>
</feature>
<accession>C4ZNJ1</accession>
<evidence type="ECO:0000256" key="1">
    <source>
        <dbReference type="ARBA" id="ARBA00004141"/>
    </source>
</evidence>
<reference evidence="9 11" key="2">
    <citation type="journal article" date="2012" name="Stand. Genomic Sci.">
        <title>Complete genome sequence of Thauera aminoaromatica strain MZ1T.</title>
        <authorList>
            <person name="Jiang K."/>
            <person name="Sanseverino J."/>
            <person name="Chauhan A."/>
            <person name="Lucas S."/>
            <person name="Copeland A."/>
            <person name="Lapidus A."/>
            <person name="Del Rio T.G."/>
            <person name="Dalin E."/>
            <person name="Tice H."/>
            <person name="Bruce D."/>
            <person name="Goodwin L."/>
            <person name="Pitluck S."/>
            <person name="Sims D."/>
            <person name="Brettin T."/>
            <person name="Detter J.C."/>
            <person name="Han C."/>
            <person name="Chang Y.J."/>
            <person name="Larimer F."/>
            <person name="Land M."/>
            <person name="Hauser L."/>
            <person name="Kyrpides N.C."/>
            <person name="Mikhailova N."/>
            <person name="Moser S."/>
            <person name="Jegier P."/>
            <person name="Close D."/>
            <person name="Debruyn J.M."/>
            <person name="Wang Y."/>
            <person name="Layton A.C."/>
            <person name="Allen M.S."/>
            <person name="Sayler G.S."/>
        </authorList>
    </citation>
    <scope>NUCLEOTIDE SEQUENCE [LARGE SCALE GENOMIC DNA]</scope>
    <source>
        <strain evidence="9 11">MZ1T</strain>
    </source>
</reference>
<reference evidence="11" key="1">
    <citation type="submission" date="2009-05" db="EMBL/GenBank/DDBJ databases">
        <title>Complete sequence of chromosome of Thauera sp. MZ1T.</title>
        <authorList>
            <consortium name="US DOE Joint Genome Institute"/>
            <person name="Lucas S."/>
            <person name="Copeland A."/>
            <person name="Lapidus A."/>
            <person name="Glavina del Rio T."/>
            <person name="Dalin E."/>
            <person name="Tice H."/>
            <person name="Bruce D."/>
            <person name="Goodwin L."/>
            <person name="Pitluck S."/>
            <person name="Sims D."/>
            <person name="Brettin T."/>
            <person name="Detter J.C."/>
            <person name="Han C."/>
            <person name="Larimer F."/>
            <person name="Land M."/>
            <person name="Hauser L."/>
            <person name="Kyrpides N."/>
            <person name="Mikhailova N."/>
            <person name="Sayler G.S."/>
        </authorList>
    </citation>
    <scope>NUCLEOTIDE SEQUENCE [LARGE SCALE GENOMIC DNA]</scope>
    <source>
        <strain evidence="11">MZ1T</strain>
    </source>
</reference>
<dbReference type="Proteomes" id="UP000002186">
    <property type="component" value="Chromosome"/>
</dbReference>
<organism evidence="9 11">
    <name type="scientific">Thauera aminoaromatica</name>
    <dbReference type="NCBI Taxonomy" id="164330"/>
    <lineage>
        <taxon>Bacteria</taxon>
        <taxon>Pseudomonadati</taxon>
        <taxon>Pseudomonadota</taxon>
        <taxon>Betaproteobacteria</taxon>
        <taxon>Rhodocyclales</taxon>
        <taxon>Zoogloeaceae</taxon>
        <taxon>Thauera</taxon>
    </lineage>
</organism>
<feature type="transmembrane region" description="Helical" evidence="7">
    <location>
        <begin position="129"/>
        <end position="148"/>
    </location>
</feature>
<dbReference type="GO" id="GO:0008324">
    <property type="term" value="F:monoatomic cation transmembrane transporter activity"/>
    <property type="evidence" value="ECO:0007669"/>
    <property type="project" value="InterPro"/>
</dbReference>
<evidence type="ECO:0000256" key="7">
    <source>
        <dbReference type="SAM" id="Phobius"/>
    </source>
</evidence>
<feature type="transmembrane region" description="Helical" evidence="7">
    <location>
        <begin position="488"/>
        <end position="510"/>
    </location>
</feature>
<keyword evidence="5 7" id="KW-1133">Transmembrane helix</keyword>
<evidence type="ECO:0000259" key="8">
    <source>
        <dbReference type="PROSITE" id="PS51202"/>
    </source>
</evidence>
<evidence type="ECO:0000256" key="4">
    <source>
        <dbReference type="ARBA" id="ARBA00022737"/>
    </source>
</evidence>
<evidence type="ECO:0000256" key="5">
    <source>
        <dbReference type="ARBA" id="ARBA00022989"/>
    </source>
</evidence>
<dbReference type="Proteomes" id="UP000321192">
    <property type="component" value="Unassembled WGS sequence"/>
</dbReference>
<evidence type="ECO:0000313" key="12">
    <source>
        <dbReference type="Proteomes" id="UP000321192"/>
    </source>
</evidence>
<dbReference type="PANTHER" id="PTHR43652">
    <property type="entry name" value="BASIC AMINO ACID ANTIPORTER YFCC-RELATED"/>
    <property type="match status" value="1"/>
</dbReference>
<dbReference type="InterPro" id="IPR004680">
    <property type="entry name" value="Cit_transptr-like_dom"/>
</dbReference>
<feature type="transmembrane region" description="Helical" evidence="7">
    <location>
        <begin position="431"/>
        <end position="449"/>
    </location>
</feature>
<keyword evidence="4" id="KW-0677">Repeat</keyword>
<dbReference type="eggNOG" id="COG0471">
    <property type="taxonomic scope" value="Bacteria"/>
</dbReference>
<dbReference type="InterPro" id="IPR036721">
    <property type="entry name" value="RCK_C_sf"/>
</dbReference>
<gene>
    <name evidence="9" type="ordered locus">Tmz1t_1395</name>
    <name evidence="10" type="ORF">E6Q80_11620</name>
</gene>
<accession>A0A5C7SNA8</accession>
<dbReference type="InterPro" id="IPR006037">
    <property type="entry name" value="RCK_C"/>
</dbReference>
<keyword evidence="2" id="KW-0813">Transport</keyword>
<comment type="subcellular location">
    <subcellularLocation>
        <location evidence="1">Membrane</location>
        <topology evidence="1">Multi-pass membrane protein</topology>
    </subcellularLocation>
</comment>
<dbReference type="AlphaFoldDB" id="C4ZNJ1"/>
<dbReference type="RefSeq" id="WP_004320148.1">
    <property type="nucleotide sequence ID" value="NC_011662.2"/>
</dbReference>
<keyword evidence="3 7" id="KW-0812">Transmembrane</keyword>
<evidence type="ECO:0000313" key="9">
    <source>
        <dbReference type="EMBL" id="ACK54154.1"/>
    </source>
</evidence>
<feature type="domain" description="RCK C-terminal" evidence="8">
    <location>
        <begin position="283"/>
        <end position="369"/>
    </location>
</feature>
<dbReference type="EMBL" id="CP001281">
    <property type="protein sequence ID" value="ACK54154.1"/>
    <property type="molecule type" value="Genomic_DNA"/>
</dbReference>
<dbReference type="OrthoDB" id="9809303at2"/>
<name>C4ZNJ1_THASP</name>
<dbReference type="GO" id="GO:0006813">
    <property type="term" value="P:potassium ion transport"/>
    <property type="evidence" value="ECO:0007669"/>
    <property type="project" value="InterPro"/>
</dbReference>
<dbReference type="eggNOG" id="COG0490">
    <property type="taxonomic scope" value="Bacteria"/>
</dbReference>
<dbReference type="SUPFAM" id="SSF116726">
    <property type="entry name" value="TrkA C-terminal domain-like"/>
    <property type="match status" value="2"/>
</dbReference>
<feature type="domain" description="RCK C-terminal" evidence="8">
    <location>
        <begin position="195"/>
        <end position="280"/>
    </location>
</feature>
<feature type="transmembrane region" description="Helical" evidence="7">
    <location>
        <begin position="408"/>
        <end position="424"/>
    </location>
</feature>
<reference evidence="10 12" key="3">
    <citation type="submission" date="2018-09" db="EMBL/GenBank/DDBJ databases">
        <title>Metagenome Assembled Genomes from an Advanced Water Purification Facility.</title>
        <authorList>
            <person name="Stamps B.W."/>
            <person name="Spear J.R."/>
        </authorList>
    </citation>
    <scope>NUCLEOTIDE SEQUENCE [LARGE SCALE GENOMIC DNA]</scope>
    <source>
        <strain evidence="10">Bin_27_1</strain>
    </source>
</reference>
<feature type="transmembrane region" description="Helical" evidence="7">
    <location>
        <begin position="94"/>
        <end position="117"/>
    </location>
</feature>
<dbReference type="STRING" id="85643.Tmz1t_1395"/>
<feature type="transmembrane region" description="Helical" evidence="7">
    <location>
        <begin position="516"/>
        <end position="534"/>
    </location>
</feature>